<feature type="compositionally biased region" description="Low complexity" evidence="1">
    <location>
        <begin position="61"/>
        <end position="74"/>
    </location>
</feature>
<name>A0ABQ7GGV5_DUNSA</name>
<proteinExistence type="predicted"/>
<reference evidence="3" key="1">
    <citation type="submission" date="2017-08" db="EMBL/GenBank/DDBJ databases">
        <authorList>
            <person name="Polle J.E."/>
            <person name="Barry K."/>
            <person name="Cushman J."/>
            <person name="Schmutz J."/>
            <person name="Tran D."/>
            <person name="Hathwaick L.T."/>
            <person name="Yim W.C."/>
            <person name="Jenkins J."/>
            <person name="Mckie-Krisberg Z.M."/>
            <person name="Prochnik S."/>
            <person name="Lindquist E."/>
            <person name="Dockter R.B."/>
            <person name="Adam C."/>
            <person name="Molina H."/>
            <person name="Bunkerborg J."/>
            <person name="Jin E."/>
            <person name="Buchheim M."/>
            <person name="Magnuson J."/>
        </authorList>
    </citation>
    <scope>NUCLEOTIDE SEQUENCE</scope>
    <source>
        <strain evidence="3">CCAP 19/18</strain>
    </source>
</reference>
<protein>
    <recommendedName>
        <fullName evidence="2">ATP-dependent RecD2 DNA helicase-like helix-hairpin-helix domain-containing protein</fullName>
    </recommendedName>
</protein>
<evidence type="ECO:0000259" key="2">
    <source>
        <dbReference type="Pfam" id="PF14490"/>
    </source>
</evidence>
<comment type="caution">
    <text evidence="3">The sequence shown here is derived from an EMBL/GenBank/DDBJ whole genome shotgun (WGS) entry which is preliminary data.</text>
</comment>
<dbReference type="InterPro" id="IPR029493">
    <property type="entry name" value="RecD2-like_HHH"/>
</dbReference>
<dbReference type="EMBL" id="MU069788">
    <property type="protein sequence ID" value="KAF5833835.1"/>
    <property type="molecule type" value="Genomic_DNA"/>
</dbReference>
<feature type="domain" description="ATP-dependent RecD2 DNA helicase-like helix-hairpin-helix" evidence="2">
    <location>
        <begin position="236"/>
        <end position="287"/>
    </location>
</feature>
<keyword evidence="4" id="KW-1185">Reference proteome</keyword>
<dbReference type="Proteomes" id="UP000815325">
    <property type="component" value="Unassembled WGS sequence"/>
</dbReference>
<evidence type="ECO:0000313" key="4">
    <source>
        <dbReference type="Proteomes" id="UP000815325"/>
    </source>
</evidence>
<gene>
    <name evidence="3" type="ORF">DUNSADRAFT_9709</name>
</gene>
<organism evidence="3 4">
    <name type="scientific">Dunaliella salina</name>
    <name type="common">Green alga</name>
    <name type="synonym">Protococcus salinus</name>
    <dbReference type="NCBI Taxonomy" id="3046"/>
    <lineage>
        <taxon>Eukaryota</taxon>
        <taxon>Viridiplantae</taxon>
        <taxon>Chlorophyta</taxon>
        <taxon>core chlorophytes</taxon>
        <taxon>Chlorophyceae</taxon>
        <taxon>CS clade</taxon>
        <taxon>Chlamydomonadales</taxon>
        <taxon>Dunaliellaceae</taxon>
        <taxon>Dunaliella</taxon>
    </lineage>
</organism>
<sequence length="363" mass="40112">MLSALHGGLKPFSAPRPLRTSRLLARFSTSFGYDSHSDPRATCCTAAKGLAGSHGEGDDNSASSAHFSSSTSGTAGEGIYWSPFGIRSSEDLIRFLKRKIRSHDEEVVKEVYRFYVKQNNGGLEALEKISAIDWLLQWGNGYIEAFDPHVKFLSFWAAWRIYAAYNTKAKGDVAPLPASFLALLPKEIFENETKVAQSRKKQQALLTTHMASLLSFPGARFPAQLDEKAVMRKLQSVLSRDPWALMMKHSTFSFKEMEAVAEEFGADMNSPSRGAAALLSSLTAECNTYKVSYMDWPRLEDATAALLGPDFPTPLRQCMAGLLNGKIKLEFFEPGSSWRAFEPAEADASQSSWNAARCLLCHI</sequence>
<dbReference type="Pfam" id="PF14490">
    <property type="entry name" value="HHH_RecD2"/>
    <property type="match status" value="1"/>
</dbReference>
<accession>A0ABQ7GGV5</accession>
<evidence type="ECO:0000313" key="3">
    <source>
        <dbReference type="EMBL" id="KAF5833835.1"/>
    </source>
</evidence>
<evidence type="ECO:0000256" key="1">
    <source>
        <dbReference type="SAM" id="MobiDB-lite"/>
    </source>
</evidence>
<feature type="region of interest" description="Disordered" evidence="1">
    <location>
        <begin position="54"/>
        <end position="74"/>
    </location>
</feature>